<feature type="transmembrane region" description="Helical" evidence="10">
    <location>
        <begin position="234"/>
        <end position="254"/>
    </location>
</feature>
<dbReference type="InterPro" id="IPR036640">
    <property type="entry name" value="ABC1_TM_sf"/>
</dbReference>
<evidence type="ECO:0000256" key="1">
    <source>
        <dbReference type="ARBA" id="ARBA00004141"/>
    </source>
</evidence>
<dbReference type="Pfam" id="PF00005">
    <property type="entry name" value="ABC_tran"/>
    <property type="match status" value="2"/>
</dbReference>
<dbReference type="PANTHER" id="PTHR24223">
    <property type="entry name" value="ATP-BINDING CASSETTE SUB-FAMILY C"/>
    <property type="match status" value="1"/>
</dbReference>
<comment type="subcellular location">
    <subcellularLocation>
        <location evidence="1">Membrane</location>
        <topology evidence="1">Multi-pass membrane protein</topology>
    </subcellularLocation>
</comment>
<feature type="transmembrane region" description="Helical" evidence="10">
    <location>
        <begin position="354"/>
        <end position="377"/>
    </location>
</feature>
<evidence type="ECO:0000259" key="11">
    <source>
        <dbReference type="PROSITE" id="PS50893"/>
    </source>
</evidence>
<dbReference type="GO" id="GO:0140359">
    <property type="term" value="F:ABC-type transporter activity"/>
    <property type="evidence" value="ECO:0007669"/>
    <property type="project" value="InterPro"/>
</dbReference>
<dbReference type="FunFam" id="1.20.1560.10:FF:000026">
    <property type="entry name" value="Multidrug resistance-associated protein lethal(2)03659"/>
    <property type="match status" value="1"/>
</dbReference>
<dbReference type="CDD" id="cd18579">
    <property type="entry name" value="ABC_6TM_ABCC_D1"/>
    <property type="match status" value="1"/>
</dbReference>
<gene>
    <name evidence="13" type="primary">ABCC4</name>
</gene>
<feature type="transmembrane region" description="Helical" evidence="10">
    <location>
        <begin position="902"/>
        <end position="922"/>
    </location>
</feature>
<evidence type="ECO:0000256" key="6">
    <source>
        <dbReference type="ARBA" id="ARBA00022840"/>
    </source>
</evidence>
<organism evidence="13">
    <name type="scientific">Chilo suppressalis</name>
    <name type="common">Asiatic rice borer moth</name>
    <dbReference type="NCBI Taxonomy" id="168631"/>
    <lineage>
        <taxon>Eukaryota</taxon>
        <taxon>Metazoa</taxon>
        <taxon>Ecdysozoa</taxon>
        <taxon>Arthropoda</taxon>
        <taxon>Hexapoda</taxon>
        <taxon>Insecta</taxon>
        <taxon>Pterygota</taxon>
        <taxon>Neoptera</taxon>
        <taxon>Endopterygota</taxon>
        <taxon>Lepidoptera</taxon>
        <taxon>Glossata</taxon>
        <taxon>Ditrysia</taxon>
        <taxon>Pyraloidea</taxon>
        <taxon>Crambidae</taxon>
        <taxon>Crambinae</taxon>
        <taxon>Chilo</taxon>
    </lineage>
</organism>
<dbReference type="Gene3D" id="1.20.1560.10">
    <property type="entry name" value="ABC transporter type 1, transmembrane domain"/>
    <property type="match status" value="2"/>
</dbReference>
<dbReference type="PROSITE" id="PS50929">
    <property type="entry name" value="ABC_TM1F"/>
    <property type="match status" value="2"/>
</dbReference>
<feature type="transmembrane region" description="Helical" evidence="10">
    <location>
        <begin position="130"/>
        <end position="156"/>
    </location>
</feature>
<feature type="compositionally biased region" description="Polar residues" evidence="9">
    <location>
        <begin position="669"/>
        <end position="690"/>
    </location>
</feature>
<dbReference type="InterPro" id="IPR044726">
    <property type="entry name" value="ABCC_6TM_D2"/>
</dbReference>
<feature type="domain" description="ABC transporter" evidence="11">
    <location>
        <begin position="1103"/>
        <end position="1371"/>
    </location>
</feature>
<dbReference type="InterPro" id="IPR011527">
    <property type="entry name" value="ABC1_TM_dom"/>
</dbReference>
<proteinExistence type="evidence at transcript level"/>
<dbReference type="InterPro" id="IPR003439">
    <property type="entry name" value="ABC_transporter-like_ATP-bd"/>
</dbReference>
<accession>A0A646REU9</accession>
<name>A0A646REU9_CHISP</name>
<evidence type="ECO:0000256" key="4">
    <source>
        <dbReference type="ARBA" id="ARBA00022737"/>
    </source>
</evidence>
<dbReference type="GO" id="GO:0005524">
    <property type="term" value="F:ATP binding"/>
    <property type="evidence" value="ECO:0007669"/>
    <property type="project" value="UniProtKB-KW"/>
</dbReference>
<feature type="transmembrane region" description="Helical" evidence="10">
    <location>
        <begin position="318"/>
        <end position="342"/>
    </location>
</feature>
<feature type="transmembrane region" description="Helical" evidence="10">
    <location>
        <begin position="726"/>
        <end position="746"/>
    </location>
</feature>
<dbReference type="FunFam" id="3.40.50.300:FF:000973">
    <property type="entry name" value="Multidrug resistance-associated protein 4"/>
    <property type="match status" value="1"/>
</dbReference>
<keyword evidence="4" id="KW-0677">Repeat</keyword>
<dbReference type="SUPFAM" id="SSF52540">
    <property type="entry name" value="P-loop containing nucleoside triphosphate hydrolases"/>
    <property type="match status" value="2"/>
</dbReference>
<feature type="domain" description="ABC transporter" evidence="11">
    <location>
        <begin position="436"/>
        <end position="660"/>
    </location>
</feature>
<evidence type="ECO:0000256" key="7">
    <source>
        <dbReference type="ARBA" id="ARBA00022989"/>
    </source>
</evidence>
<dbReference type="GO" id="GO:0016020">
    <property type="term" value="C:membrane"/>
    <property type="evidence" value="ECO:0007669"/>
    <property type="project" value="UniProtKB-SubCell"/>
</dbReference>
<feature type="transmembrane region" description="Helical" evidence="10">
    <location>
        <begin position="826"/>
        <end position="854"/>
    </location>
</feature>
<sequence>MDSKVTLQGTNPSEKANIFSNIFLTWSFSLFRRGYKQAIKIEDLWPARESDHSGRLGDRLEEAWRHEQQKCRRSGGKPSLSRAIISAFWVEYLLCGIFVGLLYIILWPLIPYTLSLFIAYFSGEKNAETYKYAHIFNFAMNFLSALTSIMGSHINLAQGRIGMRVRIACCSLLYRKILKLDHVGMSKTETGQVINLMSNDVNRFDMVALFLNYLWVMPIVVPVVSYLVWQHVTYAVFAALIVIFIQVVLVQVYLSNLQGIYRGKIAKRTDERVRVMSELVSGVQVIKMYAWEKPFEKIVDRLRRLEVKFIRRTSMVKGFSTALMVFTERFILYATLVTFLVMGGQIRAEITFSLAQYFNLLQLACNIFFPMAMSFLAETKVSIRRIEEFLNLDEKDSEKEKEANSLIKNSLNGLSLNGLTEKEKELQKGKLKPTALVLANVSASWQPDAIVNNLRNLNLTIQPGEFIGIAGLVGAGKSSLLHLILGELPPTEGVISLGGARISYASQEPWLFVATVRQNILFGLPYDPVRYKKVVTACALLRDFELLPHGDSTLVGERGTSLSGGQRARVGLARACYRQADVYLLDDPLSAVDTHVGKELVSKCVLGLLRHSTRILVTHQLHHLKSADRVVILHKGQIEKEGTFEEVSTSALFEELLEEEAPTEESGRPQVQRQRTMSIQSHTSVSTVNETGFGEEEHEIEDEEMIGKGRVSGAVYRKYFRAGGNWWLLALTIVSIVIAQVVTSAGDLWLTHWMNQVEAYNKPGAVEAREDLNSTQFDNITDAITTTVMPETTTTNVTDTVIGTILKTAKTIQEFAPFAEDNDNSFYVYIWTVAIVGCIILTTWRSILFLWVCMRSSIKLHNKMFSNILGATMRFFDTNASGRILNRFSKDMGVVDEILPRMYLDSIQICFVMLGILIMVAIVNPLMLVTTGFCAIIMYFWTVIYLSTAQSIKRVEGTSRSPVFSHVSASIAGLVSVRAYGAQEILAKQFDDKQDVHTAAWYLTLISNTSFSIWLNLICNVYVIVVSYTFLFMDDGKTRSGNVGLALSQALILVNMVGYGVKQATEVISQMTSVERVIQFTSLPQEQHDGPSPPKGWPERAKLVFEDLKLRYDADSEPVLKDLNIVIESGWKVGVVGRTGAGKSSLISALFRLAPIEGHVYIDDVETGSIALKELRSKIAIIPQEPVLFSASLRYNMDPFDKYTDADIWNAIEQVELKGSVTSLSMAVAAGGSNFSAGQRQVVGLTGGAPARGRRAAWQSPFGPRGGGAGGTTFGAGQRRLLCLARAALARNRLLVLDEATANVDPNTDALIQKSIRKHFADCTVLTVAHRLHTVADSDRVVVMDAGRIVECGHPHDLLQIPEGQFSRMVEQLGPAAGQSLREAAARAHAEHIKYVDDDTNQIRTFSTQ</sequence>
<dbReference type="PROSITE" id="PS50893">
    <property type="entry name" value="ABC_TRANSPORTER_2"/>
    <property type="match status" value="2"/>
</dbReference>
<reference evidence="13" key="1">
    <citation type="submission" date="2018-10" db="EMBL/GenBank/DDBJ databases">
        <title>ATP-binding cassette transporter CsABCA3 and CsABCD2 contribute to chlorantraniliprole resistance in Chilo suppressalis (Walker).</title>
        <authorList>
            <person name="Zhao J."/>
            <person name="Xu L."/>
            <person name="Han Z."/>
        </authorList>
    </citation>
    <scope>NUCLEOTIDE SEQUENCE</scope>
</reference>
<keyword evidence="7 10" id="KW-1133">Transmembrane helix</keyword>
<dbReference type="EMBL" id="MK100097">
    <property type="protein sequence ID" value="QCO93575.1"/>
    <property type="molecule type" value="mRNA"/>
</dbReference>
<dbReference type="CDD" id="cd03250">
    <property type="entry name" value="ABCC_MRP_domain1"/>
    <property type="match status" value="1"/>
</dbReference>
<evidence type="ECO:0000256" key="8">
    <source>
        <dbReference type="ARBA" id="ARBA00023136"/>
    </source>
</evidence>
<dbReference type="Gene3D" id="3.40.50.300">
    <property type="entry name" value="P-loop containing nucleotide triphosphate hydrolases"/>
    <property type="match status" value="3"/>
</dbReference>
<feature type="domain" description="ABC transmembrane type-1" evidence="12">
    <location>
        <begin position="730"/>
        <end position="1073"/>
    </location>
</feature>
<dbReference type="SUPFAM" id="SSF90123">
    <property type="entry name" value="ABC transporter transmembrane region"/>
    <property type="match status" value="2"/>
</dbReference>
<feature type="transmembrane region" description="Helical" evidence="10">
    <location>
        <begin position="1011"/>
        <end position="1031"/>
    </location>
</feature>
<feature type="domain" description="ABC transmembrane type-1" evidence="12">
    <location>
        <begin position="96"/>
        <end position="377"/>
    </location>
</feature>
<dbReference type="InterPro" id="IPR027417">
    <property type="entry name" value="P-loop_NTPase"/>
</dbReference>
<evidence type="ECO:0000256" key="3">
    <source>
        <dbReference type="ARBA" id="ARBA00022692"/>
    </source>
</evidence>
<dbReference type="SMART" id="SM00382">
    <property type="entry name" value="AAA"/>
    <property type="match status" value="2"/>
</dbReference>
<feature type="transmembrane region" description="Helical" evidence="10">
    <location>
        <begin position="1043"/>
        <end position="1061"/>
    </location>
</feature>
<dbReference type="InterPro" id="IPR003593">
    <property type="entry name" value="AAA+_ATPase"/>
</dbReference>
<dbReference type="OrthoDB" id="6500128at2759"/>
<dbReference type="GO" id="GO:0016887">
    <property type="term" value="F:ATP hydrolysis activity"/>
    <property type="evidence" value="ECO:0007669"/>
    <property type="project" value="InterPro"/>
</dbReference>
<keyword evidence="3 10" id="KW-0812">Transmembrane</keyword>
<dbReference type="Pfam" id="PF00664">
    <property type="entry name" value="ABC_membrane"/>
    <property type="match status" value="2"/>
</dbReference>
<feature type="region of interest" description="Disordered" evidence="9">
    <location>
        <begin position="658"/>
        <end position="701"/>
    </location>
</feature>
<keyword evidence="5" id="KW-0547">Nucleotide-binding</keyword>
<feature type="transmembrane region" description="Helical" evidence="10">
    <location>
        <begin position="83"/>
        <end position="110"/>
    </location>
</feature>
<keyword evidence="2" id="KW-0813">Transport</keyword>
<dbReference type="PANTHER" id="PTHR24223:SF415">
    <property type="entry name" value="FI20190P1"/>
    <property type="match status" value="1"/>
</dbReference>
<protein>
    <submittedName>
        <fullName evidence="13">ATP-binding cassette subfamily C member 4</fullName>
    </submittedName>
</protein>
<dbReference type="InterPro" id="IPR044746">
    <property type="entry name" value="ABCC_6TM_D1"/>
</dbReference>
<dbReference type="CDD" id="cd03244">
    <property type="entry name" value="ABCC_MRP_domain2"/>
    <property type="match status" value="1"/>
</dbReference>
<dbReference type="InterPro" id="IPR050173">
    <property type="entry name" value="ABC_transporter_C-like"/>
</dbReference>
<keyword evidence="8 10" id="KW-0472">Membrane</keyword>
<evidence type="ECO:0000256" key="5">
    <source>
        <dbReference type="ARBA" id="ARBA00022741"/>
    </source>
</evidence>
<evidence type="ECO:0000256" key="10">
    <source>
        <dbReference type="SAM" id="Phobius"/>
    </source>
</evidence>
<evidence type="ECO:0000259" key="12">
    <source>
        <dbReference type="PROSITE" id="PS50929"/>
    </source>
</evidence>
<keyword evidence="6 13" id="KW-0067">ATP-binding</keyword>
<evidence type="ECO:0000313" key="13">
    <source>
        <dbReference type="EMBL" id="QCO93575.1"/>
    </source>
</evidence>
<dbReference type="CDD" id="cd18580">
    <property type="entry name" value="ABC_6TM_ABCC_D2"/>
    <property type="match status" value="1"/>
</dbReference>
<evidence type="ECO:0000256" key="2">
    <source>
        <dbReference type="ARBA" id="ARBA00022448"/>
    </source>
</evidence>
<evidence type="ECO:0000256" key="9">
    <source>
        <dbReference type="SAM" id="MobiDB-lite"/>
    </source>
</evidence>
<feature type="transmembrane region" description="Helical" evidence="10">
    <location>
        <begin position="207"/>
        <end position="228"/>
    </location>
</feature>